<protein>
    <recommendedName>
        <fullName evidence="3 10">Heme chaperone HemW</fullName>
    </recommendedName>
</protein>
<dbReference type="GO" id="GO:0004109">
    <property type="term" value="F:coproporphyrinogen oxidase activity"/>
    <property type="evidence" value="ECO:0007669"/>
    <property type="project" value="InterPro"/>
</dbReference>
<evidence type="ECO:0000256" key="4">
    <source>
        <dbReference type="ARBA" id="ARBA00022617"/>
    </source>
</evidence>
<dbReference type="GO" id="GO:0006779">
    <property type="term" value="P:porphyrin-containing compound biosynthetic process"/>
    <property type="evidence" value="ECO:0007669"/>
    <property type="project" value="InterPro"/>
</dbReference>
<dbReference type="NCBIfam" id="TIGR00539">
    <property type="entry name" value="hemN_rel"/>
    <property type="match status" value="1"/>
</dbReference>
<comment type="subcellular location">
    <subcellularLocation>
        <location evidence="10">Cytoplasm</location>
    </subcellularLocation>
</comment>
<evidence type="ECO:0000259" key="11">
    <source>
        <dbReference type="PROSITE" id="PS51918"/>
    </source>
</evidence>
<dbReference type="InterPro" id="IPR004559">
    <property type="entry name" value="HemW-like"/>
</dbReference>
<evidence type="ECO:0000256" key="2">
    <source>
        <dbReference type="ARBA" id="ARBA00006100"/>
    </source>
</evidence>
<dbReference type="GO" id="GO:0005737">
    <property type="term" value="C:cytoplasm"/>
    <property type="evidence" value="ECO:0007669"/>
    <property type="project" value="UniProtKB-SubCell"/>
</dbReference>
<dbReference type="GO" id="GO:0051539">
    <property type="term" value="F:4 iron, 4 sulfur cluster binding"/>
    <property type="evidence" value="ECO:0007669"/>
    <property type="project" value="UniProtKB-UniRule"/>
</dbReference>
<dbReference type="PANTHER" id="PTHR13932:SF5">
    <property type="entry name" value="RADICAL S-ADENOSYL METHIONINE DOMAIN-CONTAINING PROTEIN 1, MITOCHONDRIAL"/>
    <property type="match status" value="1"/>
</dbReference>
<dbReference type="SMART" id="SM00729">
    <property type="entry name" value="Elp3"/>
    <property type="match status" value="1"/>
</dbReference>
<evidence type="ECO:0000313" key="13">
    <source>
        <dbReference type="Proteomes" id="UP000199053"/>
    </source>
</evidence>
<dbReference type="Pfam" id="PF04055">
    <property type="entry name" value="Radical_SAM"/>
    <property type="match status" value="1"/>
</dbReference>
<dbReference type="InterPro" id="IPR007197">
    <property type="entry name" value="rSAM"/>
</dbReference>
<dbReference type="InterPro" id="IPR006638">
    <property type="entry name" value="Elp3/MiaA/NifB-like_rSAM"/>
</dbReference>
<dbReference type="SFLD" id="SFLDF00288">
    <property type="entry name" value="HemN-like__clustered_with_nucl"/>
    <property type="match status" value="1"/>
</dbReference>
<comment type="function">
    <text evidence="10">Probably acts as a heme chaperone, transferring heme to an unknown acceptor. Binds one molecule of heme per monomer, possibly covalently. Binds 1 [4Fe-4S] cluster. The cluster is coordinated with 3 cysteines and an exchangeable S-adenosyl-L-methionine.</text>
</comment>
<keyword evidence="10" id="KW-0004">4Fe-4S</keyword>
<dbReference type="InterPro" id="IPR058240">
    <property type="entry name" value="rSAM_sf"/>
</dbReference>
<evidence type="ECO:0000256" key="7">
    <source>
        <dbReference type="ARBA" id="ARBA00023004"/>
    </source>
</evidence>
<dbReference type="SFLD" id="SFLDG01065">
    <property type="entry name" value="anaerobic_coproporphyrinogen-I"/>
    <property type="match status" value="1"/>
</dbReference>
<keyword evidence="7 10" id="KW-0408">Iron</keyword>
<keyword evidence="5 10" id="KW-0949">S-adenosyl-L-methionine</keyword>
<dbReference type="Pfam" id="PF06969">
    <property type="entry name" value="HemN_C"/>
    <property type="match status" value="1"/>
</dbReference>
<keyword evidence="6 10" id="KW-0479">Metal-binding</keyword>
<dbReference type="SFLD" id="SFLDF00562">
    <property type="entry name" value="HemN-like__clustered_with_heat"/>
    <property type="match status" value="1"/>
</dbReference>
<keyword evidence="8 10" id="KW-0411">Iron-sulfur</keyword>
<dbReference type="STRING" id="246191.SAMN05660337_0366"/>
<dbReference type="EMBL" id="FNGA01000001">
    <property type="protein sequence ID" value="SDK41126.1"/>
    <property type="molecule type" value="Genomic_DNA"/>
</dbReference>
<keyword evidence="10" id="KW-0963">Cytoplasm</keyword>
<keyword evidence="13" id="KW-1185">Reference proteome</keyword>
<keyword evidence="4 10" id="KW-0349">Heme</keyword>
<dbReference type="InterPro" id="IPR010723">
    <property type="entry name" value="HemN_C"/>
</dbReference>
<evidence type="ECO:0000256" key="10">
    <source>
        <dbReference type="RuleBase" id="RU364116"/>
    </source>
</evidence>
<dbReference type="AlphaFoldDB" id="A0A1G9BNV3"/>
<dbReference type="SUPFAM" id="SSF102114">
    <property type="entry name" value="Radical SAM enzymes"/>
    <property type="match status" value="1"/>
</dbReference>
<evidence type="ECO:0000256" key="3">
    <source>
        <dbReference type="ARBA" id="ARBA00017228"/>
    </source>
</evidence>
<sequence length="398" mass="45154">MSLIPAFFNAPLLQGDGKEAKNLLVYIHVPFCVRKCNYCAFHSQIFNQVTFAWYLKTLLAEIELWGRRLKNPKIGTVYLGGGTPSLIPPFQLELIMDALRKHFTFVRGMEITIEVNPDSANDESYFKNLLSMGFNRLSIGFQSLDDRNLVVLGRPHSARQAAETYYMARKAGFGNISIDLMWGLPRQKMKDWNNELKAVVKLKPEHISSYGLSIEPNTVFGNNRESVEPELPPDSEQARMFIYGAEFLEGMGYIQYEISNFARMGFTSRHNQGYWDRLDYLGLGPSAVSTIGNRRFTNPIYMDEYDAAVRGGFLGEDFEEITDVIKAQELVMLSLRTTRGLKLSDYKDMTGRDLMKEKNSIITALHQNGLVRISAGFLRLTKNGMLVSNSILQSLAFD</sequence>
<evidence type="ECO:0000256" key="5">
    <source>
        <dbReference type="ARBA" id="ARBA00022691"/>
    </source>
</evidence>
<dbReference type="InterPro" id="IPR034505">
    <property type="entry name" value="Coproporphyrinogen-III_oxidase"/>
</dbReference>
<dbReference type="GO" id="GO:0046872">
    <property type="term" value="F:metal ion binding"/>
    <property type="evidence" value="ECO:0007669"/>
    <property type="project" value="UniProtKB-UniRule"/>
</dbReference>
<dbReference type="SFLD" id="SFLDS00029">
    <property type="entry name" value="Radical_SAM"/>
    <property type="match status" value="1"/>
</dbReference>
<evidence type="ECO:0000256" key="8">
    <source>
        <dbReference type="ARBA" id="ARBA00023014"/>
    </source>
</evidence>
<organism evidence="12 13">
    <name type="scientific">Maridesulfovibrio ferrireducens</name>
    <dbReference type="NCBI Taxonomy" id="246191"/>
    <lineage>
        <taxon>Bacteria</taxon>
        <taxon>Pseudomonadati</taxon>
        <taxon>Thermodesulfobacteriota</taxon>
        <taxon>Desulfovibrionia</taxon>
        <taxon>Desulfovibrionales</taxon>
        <taxon>Desulfovibrionaceae</taxon>
        <taxon>Maridesulfovibrio</taxon>
    </lineage>
</organism>
<feature type="domain" description="Radical SAM core" evidence="11">
    <location>
        <begin position="17"/>
        <end position="257"/>
    </location>
</feature>
<dbReference type="PANTHER" id="PTHR13932">
    <property type="entry name" value="COPROPORPHYRINIGEN III OXIDASE"/>
    <property type="match status" value="1"/>
</dbReference>
<gene>
    <name evidence="12" type="ORF">SAMN05660337_0366</name>
</gene>
<dbReference type="RefSeq" id="WP_092157662.1">
    <property type="nucleotide sequence ID" value="NZ_FNGA01000001.1"/>
</dbReference>
<evidence type="ECO:0000313" key="12">
    <source>
        <dbReference type="EMBL" id="SDK41126.1"/>
    </source>
</evidence>
<reference evidence="13" key="1">
    <citation type="submission" date="2016-10" db="EMBL/GenBank/DDBJ databases">
        <authorList>
            <person name="Varghese N."/>
            <person name="Submissions S."/>
        </authorList>
    </citation>
    <scope>NUCLEOTIDE SEQUENCE [LARGE SCALE GENOMIC DNA]</scope>
    <source>
        <strain evidence="13">DSM 16995</strain>
    </source>
</reference>
<dbReference type="PROSITE" id="PS51918">
    <property type="entry name" value="RADICAL_SAM"/>
    <property type="match status" value="1"/>
</dbReference>
<dbReference type="Proteomes" id="UP000199053">
    <property type="component" value="Unassembled WGS sequence"/>
</dbReference>
<name>A0A1G9BNV3_9BACT</name>
<dbReference type="OrthoDB" id="9808022at2"/>
<dbReference type="CDD" id="cd01335">
    <property type="entry name" value="Radical_SAM"/>
    <property type="match status" value="1"/>
</dbReference>
<comment type="similarity">
    <text evidence="2">Belongs to the anaerobic coproporphyrinogen-III oxidase family. HemW subfamily.</text>
</comment>
<dbReference type="InterPro" id="IPR013785">
    <property type="entry name" value="Aldolase_TIM"/>
</dbReference>
<proteinExistence type="inferred from homology"/>
<comment type="cofactor">
    <cofactor evidence="1">
        <name>[4Fe-4S] cluster</name>
        <dbReference type="ChEBI" id="CHEBI:49883"/>
    </cofactor>
</comment>
<evidence type="ECO:0000256" key="6">
    <source>
        <dbReference type="ARBA" id="ARBA00022723"/>
    </source>
</evidence>
<evidence type="ECO:0000256" key="9">
    <source>
        <dbReference type="ARBA" id="ARBA00023186"/>
    </source>
</evidence>
<keyword evidence="9 10" id="KW-0143">Chaperone</keyword>
<evidence type="ECO:0000256" key="1">
    <source>
        <dbReference type="ARBA" id="ARBA00001966"/>
    </source>
</evidence>
<dbReference type="Gene3D" id="3.20.20.70">
    <property type="entry name" value="Aldolase class I"/>
    <property type="match status" value="1"/>
</dbReference>
<accession>A0A1G9BNV3</accession>